<dbReference type="InterPro" id="IPR040379">
    <property type="entry name" value="WDR19/dyf-2"/>
</dbReference>
<reference evidence="1 2" key="1">
    <citation type="submission" date="2020-08" db="EMBL/GenBank/DDBJ databases">
        <authorList>
            <person name="Newling K."/>
            <person name="Davey J."/>
            <person name="Forrester S."/>
        </authorList>
    </citation>
    <scope>NUCLEOTIDE SEQUENCE [LARGE SCALE GENOMIC DNA]</scope>
    <source>
        <strain evidence="2">Crithidia deanei Carvalho (ATCC PRA-265)</strain>
    </source>
</reference>
<dbReference type="Proteomes" id="UP000515908">
    <property type="component" value="Chromosome 08"/>
</dbReference>
<name>A0A7G2CDW3_9TRYP</name>
<evidence type="ECO:0000313" key="2">
    <source>
        <dbReference type="Proteomes" id="UP000515908"/>
    </source>
</evidence>
<protein>
    <submittedName>
        <fullName evidence="1">Uncharacterized protein</fullName>
    </submittedName>
</protein>
<dbReference type="EMBL" id="LR877152">
    <property type="protein sequence ID" value="CAD2217147.1"/>
    <property type="molecule type" value="Genomic_DNA"/>
</dbReference>
<dbReference type="AlphaFoldDB" id="A0A7G2CDW3"/>
<dbReference type="VEuPathDB" id="TriTrypDB:ADEAN_000462500"/>
<dbReference type="GO" id="GO:0035721">
    <property type="term" value="P:intraciliary retrograde transport"/>
    <property type="evidence" value="ECO:0007669"/>
    <property type="project" value="InterPro"/>
</dbReference>
<evidence type="ECO:0000313" key="1">
    <source>
        <dbReference type="EMBL" id="CAD2217147.1"/>
    </source>
</evidence>
<gene>
    <name evidence="1" type="ORF">ADEAN_000462500</name>
</gene>
<accession>A0A7G2CDW3</accession>
<organism evidence="1 2">
    <name type="scientific">Angomonas deanei</name>
    <dbReference type="NCBI Taxonomy" id="59799"/>
    <lineage>
        <taxon>Eukaryota</taxon>
        <taxon>Discoba</taxon>
        <taxon>Euglenozoa</taxon>
        <taxon>Kinetoplastea</taxon>
        <taxon>Metakinetoplastina</taxon>
        <taxon>Trypanosomatida</taxon>
        <taxon>Trypanosomatidae</taxon>
        <taxon>Strigomonadinae</taxon>
        <taxon>Angomonas</taxon>
    </lineage>
</organism>
<dbReference type="GO" id="GO:0060271">
    <property type="term" value="P:cilium assembly"/>
    <property type="evidence" value="ECO:0007669"/>
    <property type="project" value="TreeGrafter"/>
</dbReference>
<dbReference type="PANTHER" id="PTHR14920:SF0">
    <property type="entry name" value="WD REPEAT DOMAIN 19"/>
    <property type="match status" value="1"/>
</dbReference>
<sequence>MSPCPICDAPVADTELDCGACKNALPFCIVTGKHLLKNDFTLTPCCGFPAIYSSPHLPSAGQHELPDVRRKAGH</sequence>
<proteinExistence type="predicted"/>
<dbReference type="GO" id="GO:0005929">
    <property type="term" value="C:cilium"/>
    <property type="evidence" value="ECO:0007669"/>
    <property type="project" value="TreeGrafter"/>
</dbReference>
<dbReference type="GO" id="GO:0030991">
    <property type="term" value="C:intraciliary transport particle A"/>
    <property type="evidence" value="ECO:0007669"/>
    <property type="project" value="TreeGrafter"/>
</dbReference>
<dbReference type="PANTHER" id="PTHR14920">
    <property type="entry name" value="OSMOTIC AVOIDANCE ABNORMAL PROTEIN 1/WD REPEAT MEMBRANE PROTEIN"/>
    <property type="match status" value="1"/>
</dbReference>
<keyword evidence="2" id="KW-1185">Reference proteome</keyword>